<dbReference type="GO" id="GO:0016747">
    <property type="term" value="F:acyltransferase activity, transferring groups other than amino-acyl groups"/>
    <property type="evidence" value="ECO:0007669"/>
    <property type="project" value="InterPro"/>
</dbReference>
<keyword evidence="2" id="KW-0012">Acyltransferase</keyword>
<comment type="caution">
    <text evidence="4">The sequence shown here is derived from an EMBL/GenBank/DDBJ whole genome shotgun (WGS) entry which is preliminary data.</text>
</comment>
<evidence type="ECO:0000313" key="4">
    <source>
        <dbReference type="EMBL" id="ETJ07218.1"/>
    </source>
</evidence>
<organism evidence="4 5">
    <name type="scientific">Actinomyces urogenitalis DORA_12</name>
    <dbReference type="NCBI Taxonomy" id="1403939"/>
    <lineage>
        <taxon>Bacteria</taxon>
        <taxon>Bacillati</taxon>
        <taxon>Actinomycetota</taxon>
        <taxon>Actinomycetes</taxon>
        <taxon>Actinomycetales</taxon>
        <taxon>Actinomycetaceae</taxon>
        <taxon>Actinomyces</taxon>
    </lineage>
</organism>
<gene>
    <name evidence="4" type="ORF">Q605_AUC00103G0001</name>
</gene>
<dbReference type="CDD" id="cd04301">
    <property type="entry name" value="NAT_SF"/>
    <property type="match status" value="1"/>
</dbReference>
<sequence length="182" mass="20049">MQTPQSKHSMLDNVSLQLATARDLAVICRIGHAADAQFADIGLQCVRHAPQAQPEDHAEAQQDGRLIVAEFRSGELVGFARIDVVDGAAHLEQVSVAPSAAGQGVGAVLIRDAEYWARTHGYDRMTLRPYRDVPWNAPYYQRLGWRPLDDAELGTGLHGLREREKELGLETSPRLAMAKELS</sequence>
<dbReference type="Gene3D" id="3.40.630.30">
    <property type="match status" value="1"/>
</dbReference>
<dbReference type="SUPFAM" id="SSF55729">
    <property type="entry name" value="Acyl-CoA N-acyltransferases (Nat)"/>
    <property type="match status" value="1"/>
</dbReference>
<evidence type="ECO:0000313" key="5">
    <source>
        <dbReference type="Proteomes" id="UP000018852"/>
    </source>
</evidence>
<reference evidence="4 5" key="1">
    <citation type="submission" date="2013-12" db="EMBL/GenBank/DDBJ databases">
        <title>A Varibaculum cambriense genome reconstructed from a premature infant gut community with otherwise low bacterial novelty that shifts toward anaerobic metabolism during the third week of life.</title>
        <authorList>
            <person name="Brown C.T."/>
            <person name="Sharon I."/>
            <person name="Thomas B.C."/>
            <person name="Castelle C.J."/>
            <person name="Morowitz M.J."/>
            <person name="Banfield J.F."/>
        </authorList>
    </citation>
    <scope>NUCLEOTIDE SEQUENCE [LARGE SCALE GENOMIC DNA]</scope>
    <source>
        <strain evidence="5">DORA_12</strain>
    </source>
</reference>
<dbReference type="InterPro" id="IPR000182">
    <property type="entry name" value="GNAT_dom"/>
</dbReference>
<name>W1VMG5_9ACTO</name>
<dbReference type="PATRIC" id="fig|1403939.3.peg.110"/>
<dbReference type="PROSITE" id="PS51186">
    <property type="entry name" value="GNAT"/>
    <property type="match status" value="1"/>
</dbReference>
<protein>
    <submittedName>
        <fullName evidence="4">Acetyltransferase</fullName>
    </submittedName>
</protein>
<feature type="domain" description="N-acetyltransferase" evidence="3">
    <location>
        <begin position="25"/>
        <end position="182"/>
    </location>
</feature>
<dbReference type="PANTHER" id="PTHR43800:SF1">
    <property type="entry name" value="PEPTIDYL-LYSINE N-ACETYLTRANSFERASE YJAB"/>
    <property type="match status" value="1"/>
</dbReference>
<keyword evidence="1 4" id="KW-0808">Transferase</keyword>
<evidence type="ECO:0000256" key="2">
    <source>
        <dbReference type="ARBA" id="ARBA00023315"/>
    </source>
</evidence>
<dbReference type="Proteomes" id="UP000018852">
    <property type="component" value="Unassembled WGS sequence"/>
</dbReference>
<proteinExistence type="predicted"/>
<accession>W1VMG5</accession>
<evidence type="ECO:0000256" key="1">
    <source>
        <dbReference type="ARBA" id="ARBA00022679"/>
    </source>
</evidence>
<dbReference type="EMBL" id="AZLV01000103">
    <property type="protein sequence ID" value="ETJ07218.1"/>
    <property type="molecule type" value="Genomic_DNA"/>
</dbReference>
<evidence type="ECO:0000259" key="3">
    <source>
        <dbReference type="PROSITE" id="PS51186"/>
    </source>
</evidence>
<dbReference type="InterPro" id="IPR016181">
    <property type="entry name" value="Acyl_CoA_acyltransferase"/>
</dbReference>
<dbReference type="Pfam" id="PF00583">
    <property type="entry name" value="Acetyltransf_1"/>
    <property type="match status" value="1"/>
</dbReference>
<dbReference type="PANTHER" id="PTHR43800">
    <property type="entry name" value="PEPTIDYL-LYSINE N-ACETYLTRANSFERASE YJAB"/>
    <property type="match status" value="1"/>
</dbReference>
<dbReference type="AlphaFoldDB" id="W1VMG5"/>